<keyword evidence="2 7" id="KW-0813">Transport</keyword>
<keyword evidence="6 7" id="KW-0066">ATP synthesis</keyword>
<evidence type="ECO:0000256" key="2">
    <source>
        <dbReference type="ARBA" id="ARBA00022448"/>
    </source>
</evidence>
<keyword evidence="5 7" id="KW-0472">Membrane</keyword>
<comment type="subcellular location">
    <subcellularLocation>
        <location evidence="7">Cell membrane</location>
        <topology evidence="7">Peripheral membrane protein</topology>
    </subcellularLocation>
</comment>
<comment type="subunit">
    <text evidence="7">Has multiple subunits with at least A(3), B(3), C, D, E, F, H, I and proteolipid K(x).</text>
</comment>
<dbReference type="InterPro" id="IPR022944">
    <property type="entry name" value="ATPase_V1-cplx_fsu_bac/arc"/>
</dbReference>
<evidence type="ECO:0000256" key="6">
    <source>
        <dbReference type="ARBA" id="ARBA00023310"/>
    </source>
</evidence>
<dbReference type="GO" id="GO:0046933">
    <property type="term" value="F:proton-transporting ATP synthase activity, rotational mechanism"/>
    <property type="evidence" value="ECO:0007669"/>
    <property type="project" value="UniProtKB-UniRule"/>
</dbReference>
<evidence type="ECO:0000256" key="7">
    <source>
        <dbReference type="HAMAP-Rule" id="MF_00312"/>
    </source>
</evidence>
<keyword evidence="7" id="KW-1003">Cell membrane</keyword>
<dbReference type="Pfam" id="PF01990">
    <property type="entry name" value="ATP-synt_F"/>
    <property type="match status" value="1"/>
</dbReference>
<dbReference type="GO" id="GO:0005886">
    <property type="term" value="C:plasma membrane"/>
    <property type="evidence" value="ECO:0007669"/>
    <property type="project" value="UniProtKB-SubCell"/>
</dbReference>
<dbReference type="InterPro" id="IPR008218">
    <property type="entry name" value="ATPase_V1-cplx_f_g_su"/>
</dbReference>
<dbReference type="InterPro" id="IPR036906">
    <property type="entry name" value="ATPase_V1_fsu_sf"/>
</dbReference>
<dbReference type="PATRIC" id="fig|1392998.3.peg.2073"/>
<dbReference type="OrthoDB" id="24971at2157"/>
<accession>A0A062V1V3</accession>
<organism evidence="8 9">
    <name type="scientific">Candidatus Methanoperedens nitratireducens</name>
    <dbReference type="NCBI Taxonomy" id="1392998"/>
    <lineage>
        <taxon>Archaea</taxon>
        <taxon>Methanobacteriati</taxon>
        <taxon>Methanobacteriota</taxon>
        <taxon>Stenosarchaea group</taxon>
        <taxon>Methanomicrobia</taxon>
        <taxon>Methanosarcinales</taxon>
        <taxon>ANME-2 cluster</taxon>
        <taxon>Candidatus Methanoperedentaceae</taxon>
        <taxon>Candidatus Methanoperedens</taxon>
    </lineage>
</organism>
<name>A0A062V1V3_9EURY</name>
<comment type="function">
    <text evidence="7">Component of the A-type ATP synthase that produces ATP from ADP in the presence of a proton gradient across the membrane.</text>
</comment>
<dbReference type="NCBIfam" id="NF002577">
    <property type="entry name" value="PRK02228.1"/>
    <property type="match status" value="1"/>
</dbReference>
<evidence type="ECO:0000313" key="8">
    <source>
        <dbReference type="EMBL" id="KCZ71342.1"/>
    </source>
</evidence>
<dbReference type="HAMAP" id="MF_00312">
    <property type="entry name" value="ATP_synth_F_arch"/>
    <property type="match status" value="1"/>
</dbReference>
<protein>
    <recommendedName>
        <fullName evidence="7">A-type ATP synthase subunit F</fullName>
    </recommendedName>
</protein>
<dbReference type="GO" id="GO:0042777">
    <property type="term" value="P:proton motive force-driven plasma membrane ATP synthesis"/>
    <property type="evidence" value="ECO:0007669"/>
    <property type="project" value="UniProtKB-UniRule"/>
</dbReference>
<keyword evidence="4 7" id="KW-0406">Ion transport</keyword>
<dbReference type="EMBL" id="JMIY01000005">
    <property type="protein sequence ID" value="KCZ71342.1"/>
    <property type="molecule type" value="Genomic_DNA"/>
</dbReference>
<dbReference type="AlphaFoldDB" id="A0A062V1V3"/>
<evidence type="ECO:0000256" key="1">
    <source>
        <dbReference type="ARBA" id="ARBA00010148"/>
    </source>
</evidence>
<evidence type="ECO:0000256" key="3">
    <source>
        <dbReference type="ARBA" id="ARBA00022781"/>
    </source>
</evidence>
<evidence type="ECO:0000313" key="9">
    <source>
        <dbReference type="Proteomes" id="UP000027153"/>
    </source>
</evidence>
<proteinExistence type="inferred from homology"/>
<dbReference type="Proteomes" id="UP000027153">
    <property type="component" value="Unassembled WGS sequence"/>
</dbReference>
<sequence length="99" mass="10879">MEIAVIGNSDFVLGFRLAGIRKTYDATPDNIESRIQGILNDRTVGILVIHNNDMGKLSPQMQKILDDSVEPTVITIGGKGESTNLREKIKQAVGVDLWK</sequence>
<dbReference type="GO" id="GO:0016787">
    <property type="term" value="F:hydrolase activity"/>
    <property type="evidence" value="ECO:0007669"/>
    <property type="project" value="UniProtKB-KW"/>
</dbReference>
<gene>
    <name evidence="7" type="primary">atpF</name>
    <name evidence="8" type="ORF">ANME2D_02069</name>
</gene>
<dbReference type="Gene3D" id="3.40.50.10580">
    <property type="entry name" value="ATPase, V1 complex, subunit F"/>
    <property type="match status" value="1"/>
</dbReference>
<comment type="similarity">
    <text evidence="1 7">Belongs to the V-ATPase F subunit family.</text>
</comment>
<dbReference type="GO" id="GO:0005524">
    <property type="term" value="F:ATP binding"/>
    <property type="evidence" value="ECO:0007669"/>
    <property type="project" value="UniProtKB-UniRule"/>
</dbReference>
<keyword evidence="8" id="KW-0378">Hydrolase</keyword>
<evidence type="ECO:0000256" key="5">
    <source>
        <dbReference type="ARBA" id="ARBA00023136"/>
    </source>
</evidence>
<evidence type="ECO:0000256" key="4">
    <source>
        <dbReference type="ARBA" id="ARBA00023065"/>
    </source>
</evidence>
<dbReference type="SUPFAM" id="SSF159468">
    <property type="entry name" value="AtpF-like"/>
    <property type="match status" value="1"/>
</dbReference>
<comment type="caution">
    <text evidence="8">The sequence shown here is derived from an EMBL/GenBank/DDBJ whole genome shotgun (WGS) entry which is preliminary data.</text>
</comment>
<dbReference type="RefSeq" id="WP_048091235.1">
    <property type="nucleotide sequence ID" value="NZ_JMIY01000005.1"/>
</dbReference>
<keyword evidence="3 7" id="KW-0375">Hydrogen ion transport</keyword>
<reference evidence="8 9" key="1">
    <citation type="journal article" date="2013" name="Nature">
        <title>Anaerobic oxidation of methane coupled to nitrate reduction in a novel archaeal lineage.</title>
        <authorList>
            <person name="Haroon M.F."/>
            <person name="Hu S."/>
            <person name="Shi Y."/>
            <person name="Imelfort M."/>
            <person name="Keller J."/>
            <person name="Hugenholtz P."/>
            <person name="Yuan Z."/>
            <person name="Tyson G.W."/>
        </authorList>
    </citation>
    <scope>NUCLEOTIDE SEQUENCE [LARGE SCALE GENOMIC DNA]</scope>
    <source>
        <strain evidence="8 9">ANME-2d</strain>
    </source>
</reference>
<keyword evidence="9" id="KW-1185">Reference proteome</keyword>
<dbReference type="GO" id="GO:0046961">
    <property type="term" value="F:proton-transporting ATPase activity, rotational mechanism"/>
    <property type="evidence" value="ECO:0007669"/>
    <property type="project" value="InterPro"/>
</dbReference>